<feature type="domain" description="Death" evidence="1">
    <location>
        <begin position="20"/>
        <end position="104"/>
    </location>
</feature>
<evidence type="ECO:0000313" key="2">
    <source>
        <dbReference type="EMBL" id="CAD5123358.1"/>
    </source>
</evidence>
<dbReference type="InterPro" id="IPR011029">
    <property type="entry name" value="DEATH-like_dom_sf"/>
</dbReference>
<dbReference type="Gene3D" id="1.10.533.10">
    <property type="entry name" value="Death Domain, Fas"/>
    <property type="match status" value="2"/>
</dbReference>
<dbReference type="CDD" id="cd01670">
    <property type="entry name" value="Death"/>
    <property type="match status" value="1"/>
</dbReference>
<accession>A0A7I8W889</accession>
<dbReference type="OrthoDB" id="100767at2759"/>
<protein>
    <submittedName>
        <fullName evidence="2">DgyrCDS11715</fullName>
    </submittedName>
</protein>
<name>A0A7I8W889_9ANNE</name>
<dbReference type="GO" id="GO:0007165">
    <property type="term" value="P:signal transduction"/>
    <property type="evidence" value="ECO:0007669"/>
    <property type="project" value="InterPro"/>
</dbReference>
<evidence type="ECO:0000313" key="3">
    <source>
        <dbReference type="Proteomes" id="UP000549394"/>
    </source>
</evidence>
<dbReference type="InterPro" id="IPR016729">
    <property type="entry name" value="FADD"/>
</dbReference>
<dbReference type="Pfam" id="PF00531">
    <property type="entry name" value="Death"/>
    <property type="match status" value="2"/>
</dbReference>
<sequence length="381" mass="43975">MNSKEKEVKGKGEGKEEDRFRQILRIINDNVSYDWRIVAKSLKFSKIDIADIEKTSGKVEEQSWNMLTKWRGDRKLNGRILNDILDALKECRFNRLADLTTRIAFSQSSIDDILALHVEREIRMRDILLKVTDNVHNEWRRLAVSLRLNKADIAKIETSFSGRTREKCMRALYKWRSLVGLQEYKASSVIRALKECGLQEAANEISRGPICETRRRKKGELLVQLRGESDDKDKAFKNYALNKVLLRLLDALEEQDKIGTHPIVSLFQDNRRVILDQVSRVGAYLSVICSTKSDVRSLYELYKSGELQAKVNEILVTDDIMEELGGKNFSLKVSISEQEQKLCEGELPLKFDNSMNEYFEALPSSRTNRRKIDPVKPECVK</sequence>
<dbReference type="SMART" id="SM00005">
    <property type="entry name" value="DEATH"/>
    <property type="match status" value="2"/>
</dbReference>
<reference evidence="2 3" key="1">
    <citation type="submission" date="2020-08" db="EMBL/GenBank/DDBJ databases">
        <authorList>
            <person name="Hejnol A."/>
        </authorList>
    </citation>
    <scope>NUCLEOTIDE SEQUENCE [LARGE SCALE GENOMIC DNA]</scope>
</reference>
<dbReference type="EMBL" id="CAJFCJ010000019">
    <property type="protein sequence ID" value="CAD5123358.1"/>
    <property type="molecule type" value="Genomic_DNA"/>
</dbReference>
<dbReference type="PANTHER" id="PTHR15077">
    <property type="entry name" value="FAS-ASSOCIATING DEATH DOMAIN-CONTAINING PROTEIN FADD"/>
    <property type="match status" value="1"/>
</dbReference>
<organism evidence="2 3">
    <name type="scientific">Dimorphilus gyrociliatus</name>
    <dbReference type="NCBI Taxonomy" id="2664684"/>
    <lineage>
        <taxon>Eukaryota</taxon>
        <taxon>Metazoa</taxon>
        <taxon>Spiralia</taxon>
        <taxon>Lophotrochozoa</taxon>
        <taxon>Annelida</taxon>
        <taxon>Polychaeta</taxon>
        <taxon>Polychaeta incertae sedis</taxon>
        <taxon>Dinophilidae</taxon>
        <taxon>Dimorphilus</taxon>
    </lineage>
</organism>
<feature type="domain" description="Death" evidence="1">
    <location>
        <begin position="124"/>
        <end position="209"/>
    </location>
</feature>
<gene>
    <name evidence="2" type="ORF">DGYR_LOCUS11044</name>
</gene>
<evidence type="ECO:0000259" key="1">
    <source>
        <dbReference type="PROSITE" id="PS50017"/>
    </source>
</evidence>
<proteinExistence type="predicted"/>
<keyword evidence="3" id="KW-1185">Reference proteome</keyword>
<dbReference type="InterPro" id="IPR000488">
    <property type="entry name" value="Death_dom"/>
</dbReference>
<dbReference type="SUPFAM" id="SSF47986">
    <property type="entry name" value="DEATH domain"/>
    <property type="match status" value="2"/>
</dbReference>
<dbReference type="AlphaFoldDB" id="A0A7I8W889"/>
<dbReference type="PROSITE" id="PS50017">
    <property type="entry name" value="DEATH_DOMAIN"/>
    <property type="match status" value="2"/>
</dbReference>
<dbReference type="Proteomes" id="UP000549394">
    <property type="component" value="Unassembled WGS sequence"/>
</dbReference>
<comment type="caution">
    <text evidence="2">The sequence shown here is derived from an EMBL/GenBank/DDBJ whole genome shotgun (WGS) entry which is preliminary data.</text>
</comment>